<evidence type="ECO:0000259" key="2">
    <source>
        <dbReference type="Pfam" id="PF07859"/>
    </source>
</evidence>
<dbReference type="STRING" id="582680.RS86_01986"/>
<protein>
    <submittedName>
        <fullName evidence="3">Carboxylesterase NlhH</fullName>
        <ecNumber evidence="3">3.1.1.1</ecNumber>
    </submittedName>
</protein>
<dbReference type="Pfam" id="PF07859">
    <property type="entry name" value="Abhydrolase_3"/>
    <property type="match status" value="1"/>
</dbReference>
<evidence type="ECO:0000256" key="1">
    <source>
        <dbReference type="ARBA" id="ARBA00022801"/>
    </source>
</evidence>
<dbReference type="Gene3D" id="3.40.50.1820">
    <property type="entry name" value="alpha/beta hydrolase"/>
    <property type="match status" value="1"/>
</dbReference>
<gene>
    <name evidence="3" type="primary">nlhH_5</name>
    <name evidence="3" type="ORF">RS86_01986</name>
</gene>
<dbReference type="InterPro" id="IPR029058">
    <property type="entry name" value="AB_hydrolase_fold"/>
</dbReference>
<name>A0A0F0LP82_9MICO</name>
<comment type="caution">
    <text evidence="3">The sequence shown here is derived from an EMBL/GenBank/DDBJ whole genome shotgun (WGS) entry which is preliminary data.</text>
</comment>
<accession>A0A0F0LP82</accession>
<evidence type="ECO:0000313" key="3">
    <source>
        <dbReference type="EMBL" id="KJL33326.1"/>
    </source>
</evidence>
<dbReference type="PATRIC" id="fig|582680.6.peg.2053"/>
<keyword evidence="1 3" id="KW-0378">Hydrolase</keyword>
<dbReference type="Proteomes" id="UP000033740">
    <property type="component" value="Unassembled WGS sequence"/>
</dbReference>
<keyword evidence="4" id="KW-1185">Reference proteome</keyword>
<feature type="domain" description="Alpha/beta hydrolase fold-3" evidence="2">
    <location>
        <begin position="91"/>
        <end position="300"/>
    </location>
</feature>
<dbReference type="InterPro" id="IPR050300">
    <property type="entry name" value="GDXG_lipolytic_enzyme"/>
</dbReference>
<sequence>MARNRPKMDAFVEAVERRLAPLQPPQGKTAQERRRNAAAFDPVMTAELGIAPVPAATEEHTIPVPGHPDARLRVYWPTPERAAEDAGLPVLVYFFGGGFELAGIDWVWWDAMFRERARDAGIIVVAGEYSHAPEVTYPAQPEQCWAVFEWAATHARELGGDADRLALGGGSAGGNLAAATALMNRDRKNRPVRLQVLEMPLLDTTGAHLEPEAQSSLVPKALFRRFARGIIAQYLGKDPATAREPYASPLRAPSLRGLPPAVIYTAELDALRGDGEAYARALADAGVPATCLRVIGQSHGSGTYRGHVPAADHLHRELVAVLRTLHDEPVVYPDVAR</sequence>
<dbReference type="SUPFAM" id="SSF53474">
    <property type="entry name" value="alpha/beta-Hydrolases"/>
    <property type="match status" value="1"/>
</dbReference>
<evidence type="ECO:0000313" key="4">
    <source>
        <dbReference type="Proteomes" id="UP000033740"/>
    </source>
</evidence>
<organism evidence="3 4">
    <name type="scientific">Microbacterium azadirachtae</name>
    <dbReference type="NCBI Taxonomy" id="582680"/>
    <lineage>
        <taxon>Bacteria</taxon>
        <taxon>Bacillati</taxon>
        <taxon>Actinomycetota</taxon>
        <taxon>Actinomycetes</taxon>
        <taxon>Micrococcales</taxon>
        <taxon>Microbacteriaceae</taxon>
        <taxon>Microbacterium</taxon>
    </lineage>
</organism>
<reference evidence="3 4" key="1">
    <citation type="submission" date="2015-02" db="EMBL/GenBank/DDBJ databases">
        <title>Draft genome sequences of ten Microbacterium spp. with emphasis on heavy metal contaminated environments.</title>
        <authorList>
            <person name="Corretto E."/>
        </authorList>
    </citation>
    <scope>NUCLEOTIDE SEQUENCE [LARGE SCALE GENOMIC DNA]</scope>
    <source>
        <strain evidence="3 4">ARN176</strain>
    </source>
</reference>
<dbReference type="AlphaFoldDB" id="A0A0F0LP82"/>
<dbReference type="PANTHER" id="PTHR48081:SF8">
    <property type="entry name" value="ALPHA_BETA HYDROLASE FOLD-3 DOMAIN-CONTAINING PROTEIN-RELATED"/>
    <property type="match status" value="1"/>
</dbReference>
<dbReference type="EMBL" id="JYIX01000034">
    <property type="protein sequence ID" value="KJL33326.1"/>
    <property type="molecule type" value="Genomic_DNA"/>
</dbReference>
<dbReference type="GO" id="GO:0106435">
    <property type="term" value="F:carboxylesterase activity"/>
    <property type="evidence" value="ECO:0007669"/>
    <property type="project" value="UniProtKB-EC"/>
</dbReference>
<dbReference type="PANTHER" id="PTHR48081">
    <property type="entry name" value="AB HYDROLASE SUPERFAMILY PROTEIN C4A8.06C"/>
    <property type="match status" value="1"/>
</dbReference>
<dbReference type="InterPro" id="IPR013094">
    <property type="entry name" value="AB_hydrolase_3"/>
</dbReference>
<proteinExistence type="predicted"/>
<dbReference type="EC" id="3.1.1.1" evidence="3"/>